<dbReference type="EnsemblMetazoa" id="CLYHEMT015520.1">
    <property type="protein sequence ID" value="CLYHEMP015520.1"/>
    <property type="gene ID" value="CLYHEMG015520"/>
</dbReference>
<evidence type="ECO:0000256" key="5">
    <source>
        <dbReference type="ARBA" id="ARBA00022786"/>
    </source>
</evidence>
<protein>
    <recommendedName>
        <fullName evidence="2 7">Anaphase-promoting complex subunit 10</fullName>
    </recommendedName>
</protein>
<dbReference type="GO" id="GO:0005680">
    <property type="term" value="C:anaphase-promoting complex"/>
    <property type="evidence" value="ECO:0007669"/>
    <property type="project" value="InterPro"/>
</dbReference>
<dbReference type="RefSeq" id="XP_066918107.1">
    <property type="nucleotide sequence ID" value="XM_067062006.1"/>
</dbReference>
<dbReference type="InterPro" id="IPR004939">
    <property type="entry name" value="APC_su10/DOC_dom"/>
</dbReference>
<dbReference type="FunFam" id="2.60.120.260:FF:000122">
    <property type="entry name" value="Anaphase-promoting complex subunit 10"/>
    <property type="match status" value="1"/>
</dbReference>
<evidence type="ECO:0000256" key="2">
    <source>
        <dbReference type="ARBA" id="ARBA00013927"/>
    </source>
</evidence>
<dbReference type="PANTHER" id="PTHR12936">
    <property type="entry name" value="ANAPHASE-PROMOTING COMPLEX 10"/>
    <property type="match status" value="1"/>
</dbReference>
<evidence type="ECO:0000259" key="8">
    <source>
        <dbReference type="PROSITE" id="PS51284"/>
    </source>
</evidence>
<dbReference type="Gene3D" id="2.60.120.260">
    <property type="entry name" value="Galactose-binding domain-like"/>
    <property type="match status" value="1"/>
</dbReference>
<dbReference type="GO" id="GO:0051301">
    <property type="term" value="P:cell division"/>
    <property type="evidence" value="ECO:0007669"/>
    <property type="project" value="UniProtKB-KW"/>
</dbReference>
<evidence type="ECO:0000256" key="3">
    <source>
        <dbReference type="ARBA" id="ARBA00022618"/>
    </source>
</evidence>
<dbReference type="PIRSF" id="PIRSF028841">
    <property type="entry name" value="APC10_sub"/>
    <property type="match status" value="1"/>
</dbReference>
<dbReference type="InterPro" id="IPR008979">
    <property type="entry name" value="Galactose-bd-like_sf"/>
</dbReference>
<dbReference type="CDD" id="cd08366">
    <property type="entry name" value="APC10"/>
    <property type="match status" value="1"/>
</dbReference>
<feature type="domain" description="DOC" evidence="8">
    <location>
        <begin position="3"/>
        <end position="186"/>
    </location>
</feature>
<dbReference type="InterPro" id="IPR016901">
    <property type="entry name" value="APC10/Doc1"/>
</dbReference>
<dbReference type="OrthoDB" id="24948at2759"/>
<dbReference type="Proteomes" id="UP000594262">
    <property type="component" value="Unplaced"/>
</dbReference>
<keyword evidence="3 7" id="KW-0132">Cell division</keyword>
<evidence type="ECO:0000256" key="4">
    <source>
        <dbReference type="ARBA" id="ARBA00022776"/>
    </source>
</evidence>
<proteinExistence type="inferred from homology"/>
<evidence type="ECO:0000313" key="10">
    <source>
        <dbReference type="Proteomes" id="UP000594262"/>
    </source>
</evidence>
<evidence type="ECO:0000256" key="6">
    <source>
        <dbReference type="ARBA" id="ARBA00023306"/>
    </source>
</evidence>
<evidence type="ECO:0000256" key="7">
    <source>
        <dbReference type="PIRNR" id="PIRNR028841"/>
    </source>
</evidence>
<keyword evidence="6 7" id="KW-0131">Cell cycle</keyword>
<dbReference type="AlphaFoldDB" id="A0A7M5X0F3"/>
<keyword evidence="4 7" id="KW-0498">Mitosis</keyword>
<dbReference type="GeneID" id="136805421"/>
<name>A0A7M5X0F3_9CNID</name>
<dbReference type="RefSeq" id="XP_066918108.1">
    <property type="nucleotide sequence ID" value="XM_067062007.1"/>
</dbReference>
<dbReference type="SUPFAM" id="SSF49785">
    <property type="entry name" value="Galactose-binding domain-like"/>
    <property type="match status" value="1"/>
</dbReference>
<dbReference type="GO" id="GO:0031145">
    <property type="term" value="P:anaphase-promoting complex-dependent catabolic process"/>
    <property type="evidence" value="ECO:0007669"/>
    <property type="project" value="InterPro"/>
</dbReference>
<evidence type="ECO:0000313" key="9">
    <source>
        <dbReference type="EnsemblMetazoa" id="CLYHEMP015520.1"/>
    </source>
</evidence>
<dbReference type="GO" id="GO:0070979">
    <property type="term" value="P:protein K11-linked ubiquitination"/>
    <property type="evidence" value="ECO:0007669"/>
    <property type="project" value="TreeGrafter"/>
</dbReference>
<dbReference type="PROSITE" id="PS51284">
    <property type="entry name" value="DOC"/>
    <property type="match status" value="1"/>
</dbReference>
<dbReference type="RefSeq" id="XP_066918106.1">
    <property type="nucleotide sequence ID" value="XM_067062005.1"/>
</dbReference>
<keyword evidence="5 7" id="KW-0833">Ubl conjugation pathway</keyword>
<comment type="similarity">
    <text evidence="1 7">Belongs to the APC10 family.</text>
</comment>
<dbReference type="Pfam" id="PF03256">
    <property type="entry name" value="ANAPC10"/>
    <property type="match status" value="1"/>
</dbReference>
<dbReference type="SMART" id="SM01337">
    <property type="entry name" value="APC10"/>
    <property type="match status" value="1"/>
</dbReference>
<evidence type="ECO:0000256" key="1">
    <source>
        <dbReference type="ARBA" id="ARBA00006762"/>
    </source>
</evidence>
<dbReference type="PANTHER" id="PTHR12936:SF0">
    <property type="entry name" value="ANAPHASE-PROMOTING COMPLEX SUBUNIT 10"/>
    <property type="match status" value="1"/>
</dbReference>
<comment type="function">
    <text evidence="7">Component of the anaphase promoting complex/cyclosome (APC/C), a cell cycle-regulated E3 ubiquitin-protein ligase complex that controls progression through mitosis and the G1 phase of the cell cycle.</text>
</comment>
<reference evidence="9" key="1">
    <citation type="submission" date="2021-01" db="UniProtKB">
        <authorList>
            <consortium name="EnsemblMetazoa"/>
        </authorList>
    </citation>
    <scope>IDENTIFICATION</scope>
</reference>
<keyword evidence="10" id="KW-1185">Reference proteome</keyword>
<organism evidence="9 10">
    <name type="scientific">Clytia hemisphaerica</name>
    <dbReference type="NCBI Taxonomy" id="252671"/>
    <lineage>
        <taxon>Eukaryota</taxon>
        <taxon>Metazoa</taxon>
        <taxon>Cnidaria</taxon>
        <taxon>Hydrozoa</taxon>
        <taxon>Hydroidolina</taxon>
        <taxon>Leptothecata</taxon>
        <taxon>Obeliida</taxon>
        <taxon>Clytiidae</taxon>
        <taxon>Clytia</taxon>
    </lineage>
</organism>
<accession>A0A7M5X0F3</accession>
<sequence length="189" mass="21701">MSDTKSKKYIQVEDVFPEETALLVREIGQNAVWSLSSCKVGSGVNQLRDNDLTTYWQSDGPQPHLINIQFPKRTIISYISIYTEYKQDESYTPNKISIRVGNDPHDLQQFELLELDEPSGWINTELCKDNQNIKTFMIQIAVLGNHQNGRDTHLRQIKIFGPKHNTVDVKVPSIEQFVSVDMAQFSCIR</sequence>